<dbReference type="AlphaFoldDB" id="A0AAD4QXM4"/>
<protein>
    <submittedName>
        <fullName evidence="2">Uncharacterized protein</fullName>
    </submittedName>
</protein>
<sequence>MKKGDFIFLIFQILVIIPELTECLKNKGRPYFELRGNITCNTNKLDKEYIDKIRVHVVLRREFGGKPIASRVLDLGDFYKRQMKSSTTRKTVLMELFGENTLEKSGTDKKHHKIRIVIVPSLKNDKVNVTDANKNLKTFLHTPTTKVNPRGFQEVKKHCSKRIGKTIELDQWTKSHENSQHYVVDLGTCNLANGTCSNSFMYKHIKNLQNGNGKNAKARKQQPKNYMLQRLNGLKNA</sequence>
<keyword evidence="1" id="KW-0732">Signal</keyword>
<proteinExistence type="predicted"/>
<feature type="signal peptide" evidence="1">
    <location>
        <begin position="1"/>
        <end position="23"/>
    </location>
</feature>
<dbReference type="EMBL" id="JAKKPZ010000323">
    <property type="protein sequence ID" value="KAI1696536.1"/>
    <property type="molecule type" value="Genomic_DNA"/>
</dbReference>
<reference evidence="2" key="1">
    <citation type="submission" date="2022-01" db="EMBL/GenBank/DDBJ databases">
        <title>Genome Sequence Resource for Two Populations of Ditylenchus destructor, the Migratory Endoparasitic Phytonematode.</title>
        <authorList>
            <person name="Zhang H."/>
            <person name="Lin R."/>
            <person name="Xie B."/>
        </authorList>
    </citation>
    <scope>NUCLEOTIDE SEQUENCE</scope>
    <source>
        <strain evidence="2">BazhouSP</strain>
    </source>
</reference>
<evidence type="ECO:0000256" key="1">
    <source>
        <dbReference type="SAM" id="SignalP"/>
    </source>
</evidence>
<accession>A0AAD4QXM4</accession>
<keyword evidence="3" id="KW-1185">Reference proteome</keyword>
<organism evidence="2 3">
    <name type="scientific">Ditylenchus destructor</name>
    <dbReference type="NCBI Taxonomy" id="166010"/>
    <lineage>
        <taxon>Eukaryota</taxon>
        <taxon>Metazoa</taxon>
        <taxon>Ecdysozoa</taxon>
        <taxon>Nematoda</taxon>
        <taxon>Chromadorea</taxon>
        <taxon>Rhabditida</taxon>
        <taxon>Tylenchina</taxon>
        <taxon>Tylenchomorpha</taxon>
        <taxon>Sphaerularioidea</taxon>
        <taxon>Anguinidae</taxon>
        <taxon>Anguininae</taxon>
        <taxon>Ditylenchus</taxon>
    </lineage>
</organism>
<evidence type="ECO:0000313" key="3">
    <source>
        <dbReference type="Proteomes" id="UP001201812"/>
    </source>
</evidence>
<evidence type="ECO:0000313" key="2">
    <source>
        <dbReference type="EMBL" id="KAI1696536.1"/>
    </source>
</evidence>
<feature type="chain" id="PRO_5042025326" evidence="1">
    <location>
        <begin position="24"/>
        <end position="237"/>
    </location>
</feature>
<name>A0AAD4QXM4_9BILA</name>
<comment type="caution">
    <text evidence="2">The sequence shown here is derived from an EMBL/GenBank/DDBJ whole genome shotgun (WGS) entry which is preliminary data.</text>
</comment>
<gene>
    <name evidence="2" type="ORF">DdX_19000</name>
</gene>
<dbReference type="Proteomes" id="UP001201812">
    <property type="component" value="Unassembled WGS sequence"/>
</dbReference>